<proteinExistence type="predicted"/>
<dbReference type="Proteomes" id="UP001597641">
    <property type="component" value="Unassembled WGS sequence"/>
</dbReference>
<dbReference type="PANTHER" id="PTHR39430">
    <property type="entry name" value="MEMBRANE-ASSOCIATED PROTEASE-RELATED"/>
    <property type="match status" value="1"/>
</dbReference>
<dbReference type="GO" id="GO:0016787">
    <property type="term" value="F:hydrolase activity"/>
    <property type="evidence" value="ECO:0007669"/>
    <property type="project" value="UniProtKB-KW"/>
</dbReference>
<keyword evidence="1" id="KW-0472">Membrane</keyword>
<comment type="caution">
    <text evidence="3">The sequence shown here is derived from an EMBL/GenBank/DDBJ whole genome shotgun (WGS) entry which is preliminary data.</text>
</comment>
<dbReference type="InterPro" id="IPR003675">
    <property type="entry name" value="Rce1/LyrA-like_dom"/>
</dbReference>
<dbReference type="EMBL" id="JBHUOX010000005">
    <property type="protein sequence ID" value="MFD3000482.1"/>
    <property type="molecule type" value="Genomic_DNA"/>
</dbReference>
<name>A0ABW6BU08_9BACT</name>
<protein>
    <submittedName>
        <fullName evidence="3">CPBP family intramembrane glutamic endopeptidase</fullName>
        <ecNumber evidence="3">3.4.-.-</ecNumber>
    </submittedName>
</protein>
<feature type="transmembrane region" description="Helical" evidence="1">
    <location>
        <begin position="231"/>
        <end position="248"/>
    </location>
</feature>
<feature type="transmembrane region" description="Helical" evidence="1">
    <location>
        <begin position="75"/>
        <end position="97"/>
    </location>
</feature>
<keyword evidence="3" id="KW-0378">Hydrolase</keyword>
<dbReference type="Pfam" id="PF02517">
    <property type="entry name" value="Rce1-like"/>
    <property type="match status" value="1"/>
</dbReference>
<feature type="transmembrane region" description="Helical" evidence="1">
    <location>
        <begin position="109"/>
        <end position="127"/>
    </location>
</feature>
<gene>
    <name evidence="3" type="ORF">ACFS7Z_08940</name>
</gene>
<keyword evidence="1" id="KW-0812">Transmembrane</keyword>
<feature type="transmembrane region" description="Helical" evidence="1">
    <location>
        <begin position="169"/>
        <end position="187"/>
    </location>
</feature>
<evidence type="ECO:0000259" key="2">
    <source>
        <dbReference type="Pfam" id="PF02517"/>
    </source>
</evidence>
<feature type="domain" description="CAAX prenyl protease 2/Lysostaphin resistance protein A-like" evidence="2">
    <location>
        <begin position="113"/>
        <end position="204"/>
    </location>
</feature>
<evidence type="ECO:0000313" key="3">
    <source>
        <dbReference type="EMBL" id="MFD3000482.1"/>
    </source>
</evidence>
<dbReference type="EC" id="3.4.-.-" evidence="3"/>
<evidence type="ECO:0000313" key="4">
    <source>
        <dbReference type="Proteomes" id="UP001597641"/>
    </source>
</evidence>
<feature type="transmembrane region" description="Helical" evidence="1">
    <location>
        <begin position="37"/>
        <end position="55"/>
    </location>
</feature>
<organism evidence="3 4">
    <name type="scientific">Pontibacter toksunensis</name>
    <dbReference type="NCBI Taxonomy" id="1332631"/>
    <lineage>
        <taxon>Bacteria</taxon>
        <taxon>Pseudomonadati</taxon>
        <taxon>Bacteroidota</taxon>
        <taxon>Cytophagia</taxon>
        <taxon>Cytophagales</taxon>
        <taxon>Hymenobacteraceae</taxon>
        <taxon>Pontibacter</taxon>
    </lineage>
</organism>
<dbReference type="RefSeq" id="WP_377483529.1">
    <property type="nucleotide sequence ID" value="NZ_JBHUOX010000005.1"/>
</dbReference>
<sequence>MKNKIAFILWILAFMVLNLYVKLTPRFLQQDNVSHWINYWLTFFGIAFLIARFVLRFQGLQSFGLRLHQGWYQNLTVGFLLGAGVYSLKYLLCYGAGMFDVAGTTDMSFITVLLAQALLAMLFSSAINDVMNRGYWLPYLRKEHLMKWYLLFVTVLYVLDDSWNEGLKVENLAFSVVLGLTFAYTVLKTGSIWMSIGLHWGGNVLFRMMYGFDGQGVWRLENVQDGPLFDYISLAVTALMFPLVFMVLKSRFINKDKIIEVEGAALSAKVA</sequence>
<keyword evidence="4" id="KW-1185">Reference proteome</keyword>
<reference evidence="4" key="1">
    <citation type="journal article" date="2019" name="Int. J. Syst. Evol. Microbiol.">
        <title>The Global Catalogue of Microorganisms (GCM) 10K type strain sequencing project: providing services to taxonomists for standard genome sequencing and annotation.</title>
        <authorList>
            <consortium name="The Broad Institute Genomics Platform"/>
            <consortium name="The Broad Institute Genome Sequencing Center for Infectious Disease"/>
            <person name="Wu L."/>
            <person name="Ma J."/>
        </authorList>
    </citation>
    <scope>NUCLEOTIDE SEQUENCE [LARGE SCALE GENOMIC DNA]</scope>
    <source>
        <strain evidence="4">KCTC 23984</strain>
    </source>
</reference>
<keyword evidence="1" id="KW-1133">Transmembrane helix</keyword>
<accession>A0ABW6BU08</accession>
<dbReference type="PANTHER" id="PTHR39430:SF1">
    <property type="entry name" value="PROTEASE"/>
    <property type="match status" value="1"/>
</dbReference>
<evidence type="ECO:0000256" key="1">
    <source>
        <dbReference type="SAM" id="Phobius"/>
    </source>
</evidence>